<feature type="compositionally biased region" description="Polar residues" evidence="14">
    <location>
        <begin position="544"/>
        <end position="563"/>
    </location>
</feature>
<evidence type="ECO:0000256" key="6">
    <source>
        <dbReference type="ARBA" id="ARBA00022826"/>
    </source>
</evidence>
<keyword evidence="7" id="KW-0851">Voltage-gated channel</keyword>
<dbReference type="InterPro" id="IPR003937">
    <property type="entry name" value="K_chnl_volt-dep_KCNQ"/>
</dbReference>
<proteinExistence type="predicted"/>
<feature type="transmembrane region" description="Helical" evidence="15">
    <location>
        <begin position="31"/>
        <end position="50"/>
    </location>
</feature>
<dbReference type="GO" id="GO:0005249">
    <property type="term" value="F:voltage-gated potassium channel activity"/>
    <property type="evidence" value="ECO:0007669"/>
    <property type="project" value="InterPro"/>
</dbReference>
<evidence type="ECO:0000256" key="2">
    <source>
        <dbReference type="ARBA" id="ARBA00022448"/>
    </source>
</evidence>
<dbReference type="InterPro" id="IPR013821">
    <property type="entry name" value="K_chnl_volt-dep_KCNQ_C"/>
</dbReference>
<evidence type="ECO:0000256" key="10">
    <source>
        <dbReference type="ARBA" id="ARBA00023065"/>
    </source>
</evidence>
<sequence length="809" mass="88727">MKVQALQSFSHWTAAGKGLHSLALESRSSRFLLVFNCLVLSVFSTIPGYHETSTRGLLIVEVVMMAVFSVEYFVRFWAAGCCCRFRGWKGRLRFALRPFCIIDSIVLVASLAVIAAGTQGNVLATSAMRGLRFLQILRMVRMDRRGWTWQLLRSVVFEHSKELITAWYIGFLTLIFSSFLVYLAEKDDNQDQFGTYADSLWWGTITLTTIGYGDKTPKTWLGRLLAAGFALLGVSFFSLPAGILGSGFALKVQEQHRQKHFEKRRCPAARLMQCTWRCYAADVKSLSVATWKPHLKALHTCSPVNHKPSFRERVRLSSPRGQTGRGKSASPAGRVRAPGVGGVRRSPSADTGLENSPAHVQKSWSFNDRTRFRPSLRLRSSSSRHYPGEGGYASLSVDDALDQKRCHCDVSVEDLTPALKTVIRAVRIMKFLVARRKFKETLCPYDVKDVIEQYSAGHLDMLCRIKNLQCRVDQILGKDTLSSVERQKAKERGQPRSEVREDQSLMGRVVKMDKQVQTIEKKLDFLIDFYRQSLGKGPPKMPTAMSQSNTENNTDYETPDDQTSSLEITETTCVATSPSINGNHLSQGLSEDNDLVPSPRGSPPASANVAAEWLQVPDQKEEPAISWSSPKSHLTLPVPSFMSPTDQNITIVISPSTSDDVPAACDGSPPAPPPAPLAPVCRGELSKVFGARCGNGNAVGGPIFAAAAAAGLGGAPWSDSILSVEDLPSLHTVKEMDEQLAADDLSGESLQRVGDAAAAAAEPSHMTLLPLGPRSSAEMEFGGSARGLPQQQQQHLQRITDKPDLISLP</sequence>
<dbReference type="RefSeq" id="XP_032810605.1">
    <property type="nucleotide sequence ID" value="XM_032954714.1"/>
</dbReference>
<reference evidence="19" key="1">
    <citation type="submission" date="2025-08" db="UniProtKB">
        <authorList>
            <consortium name="RefSeq"/>
        </authorList>
    </citation>
    <scope>IDENTIFICATION</scope>
    <source>
        <tissue evidence="19">Sperm</tissue>
    </source>
</reference>
<keyword evidence="18" id="KW-1185">Reference proteome</keyword>
<evidence type="ECO:0000256" key="8">
    <source>
        <dbReference type="ARBA" id="ARBA00022958"/>
    </source>
</evidence>
<evidence type="ECO:0000256" key="5">
    <source>
        <dbReference type="ARBA" id="ARBA00022692"/>
    </source>
</evidence>
<keyword evidence="5 15" id="KW-0812">Transmembrane</keyword>
<keyword evidence="9 15" id="KW-1133">Transmembrane helix</keyword>
<keyword evidence="11 15" id="KW-0472">Membrane</keyword>
<evidence type="ECO:0000256" key="9">
    <source>
        <dbReference type="ARBA" id="ARBA00022989"/>
    </source>
</evidence>
<evidence type="ECO:0000313" key="18">
    <source>
        <dbReference type="Proteomes" id="UP001318040"/>
    </source>
</evidence>
<keyword evidence="12" id="KW-0407">Ion channel</keyword>
<dbReference type="FunFam" id="1.20.120.350:FF:000017">
    <property type="entry name" value="potassium voltage-gated channel subfamily KQT member 1"/>
    <property type="match status" value="1"/>
</dbReference>
<comment type="catalytic activity">
    <reaction evidence="13">
        <text>K(+)(in) = K(+)(out)</text>
        <dbReference type="Rhea" id="RHEA:29463"/>
        <dbReference type="ChEBI" id="CHEBI:29103"/>
    </reaction>
</comment>
<dbReference type="PRINTS" id="PR00169">
    <property type="entry name" value="KCHANNEL"/>
</dbReference>
<protein>
    <submittedName>
        <fullName evidence="19">Potassium voltage-gated channel subfamily KQT member 5-like isoform X1</fullName>
    </submittedName>
</protein>
<evidence type="ECO:0000256" key="1">
    <source>
        <dbReference type="ARBA" id="ARBA00004651"/>
    </source>
</evidence>
<feature type="transmembrane region" description="Helical" evidence="15">
    <location>
        <begin position="56"/>
        <end position="74"/>
    </location>
</feature>
<evidence type="ECO:0000256" key="14">
    <source>
        <dbReference type="SAM" id="MobiDB-lite"/>
    </source>
</evidence>
<dbReference type="GeneID" id="116942603"/>
<evidence type="ECO:0000259" key="16">
    <source>
        <dbReference type="Pfam" id="PF00520"/>
    </source>
</evidence>
<dbReference type="KEGG" id="pmrn:116942603"/>
<feature type="region of interest" description="Disordered" evidence="14">
    <location>
        <begin position="536"/>
        <end position="563"/>
    </location>
</feature>
<feature type="transmembrane region" description="Helical" evidence="15">
    <location>
        <begin position="224"/>
        <end position="250"/>
    </location>
</feature>
<name>A0AAJ7WUM7_PETMA</name>
<keyword evidence="6" id="KW-0631">Potassium channel</keyword>
<evidence type="ECO:0000256" key="15">
    <source>
        <dbReference type="SAM" id="Phobius"/>
    </source>
</evidence>
<dbReference type="FunFam" id="1.10.287.70:FF:000016">
    <property type="entry name" value="Putative potassium voltage-gated channel subfamily KQT member 2"/>
    <property type="match status" value="1"/>
</dbReference>
<feature type="region of interest" description="Disordered" evidence="14">
    <location>
        <begin position="577"/>
        <end position="607"/>
    </location>
</feature>
<keyword evidence="3" id="KW-1003">Cell membrane</keyword>
<evidence type="ECO:0000256" key="3">
    <source>
        <dbReference type="ARBA" id="ARBA00022475"/>
    </source>
</evidence>
<gene>
    <name evidence="19" type="primary">LOC116942603</name>
</gene>
<evidence type="ECO:0000313" key="19">
    <source>
        <dbReference type="RefSeq" id="XP_032810605.1"/>
    </source>
</evidence>
<dbReference type="Pfam" id="PF03520">
    <property type="entry name" value="KCNQ_channel"/>
    <property type="match status" value="1"/>
</dbReference>
<dbReference type="Gene3D" id="6.10.140.1910">
    <property type="match status" value="2"/>
</dbReference>
<dbReference type="PRINTS" id="PR01459">
    <property type="entry name" value="KCNQCHANNEL"/>
</dbReference>
<dbReference type="Gene3D" id="1.10.287.70">
    <property type="match status" value="1"/>
</dbReference>
<evidence type="ECO:0000256" key="11">
    <source>
        <dbReference type="ARBA" id="ARBA00023136"/>
    </source>
</evidence>
<feature type="domain" description="Potassium channel voltage dependent KCNQ C-terminal" evidence="17">
    <location>
        <begin position="346"/>
        <end position="536"/>
    </location>
</feature>
<dbReference type="AlphaFoldDB" id="A0AAJ7WUM7"/>
<dbReference type="Pfam" id="PF00520">
    <property type="entry name" value="Ion_trans"/>
    <property type="match status" value="1"/>
</dbReference>
<organism evidence="18 19">
    <name type="scientific">Petromyzon marinus</name>
    <name type="common">Sea lamprey</name>
    <dbReference type="NCBI Taxonomy" id="7757"/>
    <lineage>
        <taxon>Eukaryota</taxon>
        <taxon>Metazoa</taxon>
        <taxon>Chordata</taxon>
        <taxon>Craniata</taxon>
        <taxon>Vertebrata</taxon>
        <taxon>Cyclostomata</taxon>
        <taxon>Hyperoartia</taxon>
        <taxon>Petromyzontiformes</taxon>
        <taxon>Petromyzontidae</taxon>
        <taxon>Petromyzon</taxon>
    </lineage>
</organism>
<feature type="region of interest" description="Disordered" evidence="14">
    <location>
        <begin position="767"/>
        <end position="809"/>
    </location>
</feature>
<accession>A0AAJ7WUM7</accession>
<comment type="subcellular location">
    <subcellularLocation>
        <location evidence="1">Cell membrane</location>
        <topology evidence="1">Multi-pass membrane protein</topology>
    </subcellularLocation>
</comment>
<dbReference type="SUPFAM" id="SSF81324">
    <property type="entry name" value="Voltage-gated potassium channels"/>
    <property type="match status" value="1"/>
</dbReference>
<keyword evidence="2" id="KW-0813">Transport</keyword>
<evidence type="ECO:0000256" key="4">
    <source>
        <dbReference type="ARBA" id="ARBA00022538"/>
    </source>
</evidence>
<keyword evidence="8" id="KW-0630">Potassium</keyword>
<feature type="transmembrane region" description="Helical" evidence="15">
    <location>
        <begin position="163"/>
        <end position="184"/>
    </location>
</feature>
<dbReference type="PANTHER" id="PTHR47735">
    <property type="entry name" value="POTASSIUM VOLTAGE-GATED CHANNEL SUBFAMILY KQT MEMBER 4"/>
    <property type="match status" value="1"/>
</dbReference>
<feature type="region of interest" description="Disordered" evidence="14">
    <location>
        <begin position="309"/>
        <end position="360"/>
    </location>
</feature>
<feature type="compositionally biased region" description="Basic and acidic residues" evidence="14">
    <location>
        <begin position="798"/>
        <end position="809"/>
    </location>
</feature>
<dbReference type="GO" id="GO:0008076">
    <property type="term" value="C:voltage-gated potassium channel complex"/>
    <property type="evidence" value="ECO:0007669"/>
    <property type="project" value="TreeGrafter"/>
</dbReference>
<feature type="transmembrane region" description="Helical" evidence="15">
    <location>
        <begin position="94"/>
        <end position="116"/>
    </location>
</feature>
<evidence type="ECO:0000256" key="13">
    <source>
        <dbReference type="ARBA" id="ARBA00034430"/>
    </source>
</evidence>
<keyword evidence="10" id="KW-0406">Ion transport</keyword>
<evidence type="ECO:0000256" key="7">
    <source>
        <dbReference type="ARBA" id="ARBA00022882"/>
    </source>
</evidence>
<feature type="compositionally biased region" description="Polar residues" evidence="14">
    <location>
        <begin position="577"/>
        <end position="590"/>
    </location>
</feature>
<evidence type="ECO:0000256" key="12">
    <source>
        <dbReference type="ARBA" id="ARBA00023303"/>
    </source>
</evidence>
<feature type="domain" description="Ion transport" evidence="16">
    <location>
        <begin position="31"/>
        <end position="253"/>
    </location>
</feature>
<keyword evidence="4" id="KW-0633">Potassium transport</keyword>
<evidence type="ECO:0000259" key="17">
    <source>
        <dbReference type="Pfam" id="PF03520"/>
    </source>
</evidence>
<dbReference type="InterPro" id="IPR005821">
    <property type="entry name" value="Ion_trans_dom"/>
</dbReference>
<dbReference type="PANTHER" id="PTHR47735:SF9">
    <property type="entry name" value="POTASSIUM VOLTAGE-GATED CHANNEL SUBFAMILY KQT MEMBER 4-LIKE ISOFORM X1"/>
    <property type="match status" value="1"/>
</dbReference>
<dbReference type="Proteomes" id="UP001318040">
    <property type="component" value="Chromosome 15"/>
</dbReference>